<dbReference type="SUPFAM" id="SSF53474">
    <property type="entry name" value="alpha/beta-Hydrolases"/>
    <property type="match status" value="1"/>
</dbReference>
<reference evidence="5" key="1">
    <citation type="submission" date="2020-05" db="EMBL/GenBank/DDBJ databases">
        <authorList>
            <person name="Chiriac C."/>
            <person name="Salcher M."/>
            <person name="Ghai R."/>
            <person name="Kavagutti S V."/>
        </authorList>
    </citation>
    <scope>NUCLEOTIDE SEQUENCE</scope>
</reference>
<dbReference type="InterPro" id="IPR000639">
    <property type="entry name" value="Epox_hydrolase-like"/>
</dbReference>
<dbReference type="InterPro" id="IPR000073">
    <property type="entry name" value="AB_hydrolase_1"/>
</dbReference>
<feature type="domain" description="AB hydrolase-1" evidence="2">
    <location>
        <begin position="32"/>
        <end position="266"/>
    </location>
</feature>
<dbReference type="Pfam" id="PF00561">
    <property type="entry name" value="Abhydrolase_1"/>
    <property type="match status" value="1"/>
</dbReference>
<sequence length="283" mass="31133">MAPHPISIGIDDPEYEHLVFDAIEDGPFDGELVLLLHGFPETKRSYRHQIPVLAALGYRVVAVDQRGYSPSARPAGVDAYRIDKLTNDVLAIADSLGADRFHLVGHDYGAVIAWQVAARHQDRLRSMTSLSVPHPLAYLEAYETSDQPARSGYFAWFRDPATDIELGDPERLRRLYLAAGLGDEDADAYSAALGSPAAIGAALNWYRATGPYMIEGLQPITVPVLYIWSTEDPALGRDGAERTAAHVAGPYRFEVLDGVDHWIPENAPDATNRILAEFLTNLR</sequence>
<evidence type="ECO:0000313" key="3">
    <source>
        <dbReference type="EMBL" id="CAB4742367.1"/>
    </source>
</evidence>
<accession>A0A6J7I8T8</accession>
<evidence type="ECO:0000313" key="4">
    <source>
        <dbReference type="EMBL" id="CAB4835774.1"/>
    </source>
</evidence>
<name>A0A6J7I8T8_9ZZZZ</name>
<proteinExistence type="predicted"/>
<keyword evidence="1" id="KW-0378">Hydrolase</keyword>
<dbReference type="EMBL" id="CAFABA010000144">
    <property type="protein sequence ID" value="CAB4835774.1"/>
    <property type="molecule type" value="Genomic_DNA"/>
</dbReference>
<dbReference type="GO" id="GO:0016787">
    <property type="term" value="F:hydrolase activity"/>
    <property type="evidence" value="ECO:0007669"/>
    <property type="project" value="UniProtKB-KW"/>
</dbReference>
<protein>
    <submittedName>
        <fullName evidence="5">Unannotated protein</fullName>
    </submittedName>
</protein>
<evidence type="ECO:0000256" key="1">
    <source>
        <dbReference type="ARBA" id="ARBA00022801"/>
    </source>
</evidence>
<dbReference type="PANTHER" id="PTHR43329">
    <property type="entry name" value="EPOXIDE HYDROLASE"/>
    <property type="match status" value="1"/>
</dbReference>
<gene>
    <name evidence="3" type="ORF">UFOPK2754_01263</name>
    <name evidence="4" type="ORF">UFOPK3139_02622</name>
    <name evidence="5" type="ORF">UFOPK3543_02430</name>
</gene>
<dbReference type="EMBL" id="CAEZYR010000039">
    <property type="protein sequence ID" value="CAB4742367.1"/>
    <property type="molecule type" value="Genomic_DNA"/>
</dbReference>
<organism evidence="5">
    <name type="scientific">freshwater metagenome</name>
    <dbReference type="NCBI Taxonomy" id="449393"/>
    <lineage>
        <taxon>unclassified sequences</taxon>
        <taxon>metagenomes</taxon>
        <taxon>ecological metagenomes</taxon>
    </lineage>
</organism>
<dbReference type="InterPro" id="IPR029058">
    <property type="entry name" value="AB_hydrolase_fold"/>
</dbReference>
<dbReference type="PRINTS" id="PR00111">
    <property type="entry name" value="ABHYDROLASE"/>
</dbReference>
<dbReference type="EMBL" id="CAFBMH010000119">
    <property type="protein sequence ID" value="CAB4927052.1"/>
    <property type="molecule type" value="Genomic_DNA"/>
</dbReference>
<evidence type="ECO:0000259" key="2">
    <source>
        <dbReference type="Pfam" id="PF00561"/>
    </source>
</evidence>
<dbReference type="Gene3D" id="3.40.50.1820">
    <property type="entry name" value="alpha/beta hydrolase"/>
    <property type="match status" value="1"/>
</dbReference>
<evidence type="ECO:0000313" key="5">
    <source>
        <dbReference type="EMBL" id="CAB4927052.1"/>
    </source>
</evidence>
<dbReference type="AlphaFoldDB" id="A0A6J7I8T8"/>
<dbReference type="PRINTS" id="PR00412">
    <property type="entry name" value="EPOXHYDRLASE"/>
</dbReference>